<comment type="similarity">
    <text evidence="10">Belongs to the thioredoxin family. Plant CITRX-type subfamily.</text>
</comment>
<keyword evidence="6" id="KW-0249">Electron transport</keyword>
<evidence type="ECO:0000256" key="1">
    <source>
        <dbReference type="ARBA" id="ARBA00004229"/>
    </source>
</evidence>
<gene>
    <name evidence="14" type="ORF">KSP39_PZI019103</name>
</gene>
<keyword evidence="5" id="KW-0809">Transit peptide</keyword>
<keyword evidence="8" id="KW-1015">Disulfide bond</keyword>
<dbReference type="Proteomes" id="UP001418222">
    <property type="component" value="Unassembled WGS sequence"/>
</dbReference>
<evidence type="ECO:0000256" key="5">
    <source>
        <dbReference type="ARBA" id="ARBA00022946"/>
    </source>
</evidence>
<evidence type="ECO:0000259" key="13">
    <source>
        <dbReference type="PROSITE" id="PS51352"/>
    </source>
</evidence>
<evidence type="ECO:0000256" key="11">
    <source>
        <dbReference type="ARBA" id="ARBA00071708"/>
    </source>
</evidence>
<evidence type="ECO:0000256" key="12">
    <source>
        <dbReference type="ARBA" id="ARBA00078686"/>
    </source>
</evidence>
<keyword evidence="2" id="KW-0813">Transport</keyword>
<dbReference type="InterPro" id="IPR013766">
    <property type="entry name" value="Thioredoxin_domain"/>
</dbReference>
<evidence type="ECO:0000256" key="9">
    <source>
        <dbReference type="ARBA" id="ARBA00023284"/>
    </source>
</evidence>
<dbReference type="PROSITE" id="PS51352">
    <property type="entry name" value="THIOREDOXIN_2"/>
    <property type="match status" value="1"/>
</dbReference>
<reference evidence="14 15" key="1">
    <citation type="journal article" date="2022" name="Nat. Plants">
        <title>Genomes of leafy and leafless Platanthera orchids illuminate the evolution of mycoheterotrophy.</title>
        <authorList>
            <person name="Li M.H."/>
            <person name="Liu K.W."/>
            <person name="Li Z."/>
            <person name="Lu H.C."/>
            <person name="Ye Q.L."/>
            <person name="Zhang D."/>
            <person name="Wang J.Y."/>
            <person name="Li Y.F."/>
            <person name="Zhong Z.M."/>
            <person name="Liu X."/>
            <person name="Yu X."/>
            <person name="Liu D.K."/>
            <person name="Tu X.D."/>
            <person name="Liu B."/>
            <person name="Hao Y."/>
            <person name="Liao X.Y."/>
            <person name="Jiang Y.T."/>
            <person name="Sun W.H."/>
            <person name="Chen J."/>
            <person name="Chen Y.Q."/>
            <person name="Ai Y."/>
            <person name="Zhai J.W."/>
            <person name="Wu S.S."/>
            <person name="Zhou Z."/>
            <person name="Hsiao Y.Y."/>
            <person name="Wu W.L."/>
            <person name="Chen Y.Y."/>
            <person name="Lin Y.F."/>
            <person name="Hsu J.L."/>
            <person name="Li C.Y."/>
            <person name="Wang Z.W."/>
            <person name="Zhao X."/>
            <person name="Zhong W.Y."/>
            <person name="Ma X.K."/>
            <person name="Ma L."/>
            <person name="Huang J."/>
            <person name="Chen G.Z."/>
            <person name="Huang M.Z."/>
            <person name="Huang L."/>
            <person name="Peng D.H."/>
            <person name="Luo Y.B."/>
            <person name="Zou S.Q."/>
            <person name="Chen S.P."/>
            <person name="Lan S."/>
            <person name="Tsai W.C."/>
            <person name="Van de Peer Y."/>
            <person name="Liu Z.J."/>
        </authorList>
    </citation>
    <scope>NUCLEOTIDE SEQUENCE [LARGE SCALE GENOMIC DNA]</scope>
    <source>
        <strain evidence="14">Lor287</strain>
    </source>
</reference>
<dbReference type="PRINTS" id="PR00421">
    <property type="entry name" value="THIOREDOXIN"/>
</dbReference>
<evidence type="ECO:0000313" key="15">
    <source>
        <dbReference type="Proteomes" id="UP001418222"/>
    </source>
</evidence>
<evidence type="ECO:0000256" key="8">
    <source>
        <dbReference type="ARBA" id="ARBA00023157"/>
    </source>
</evidence>
<dbReference type="GO" id="GO:0009657">
    <property type="term" value="P:plastid organization"/>
    <property type="evidence" value="ECO:0007669"/>
    <property type="project" value="TreeGrafter"/>
</dbReference>
<keyword evidence="15" id="KW-1185">Reference proteome</keyword>
<sequence>MAMVIPGCLSFPASSGSCLPSSPASPSVSFSRPAARLSTTPLSVPRLSSSNVRPNIAFAVSKKTYIEEDYLVKKMSAKEVEEIVKGDRSIPVIVDFYATWCGPCILMAQELEMLAVEYEQNALFIKVDTDDEYELAQDMQIRGLPTLYFISPDPNKNAIRVEGLVPREMIKNIIDNEM</sequence>
<feature type="domain" description="Thioredoxin" evidence="13">
    <location>
        <begin position="38"/>
        <end position="178"/>
    </location>
</feature>
<keyword evidence="9" id="KW-0676">Redox-active center</keyword>
<name>A0AAP0B1D7_9ASPA</name>
<evidence type="ECO:0000256" key="4">
    <source>
        <dbReference type="ARBA" id="ARBA00022640"/>
    </source>
</evidence>
<evidence type="ECO:0000256" key="10">
    <source>
        <dbReference type="ARBA" id="ARBA00024039"/>
    </source>
</evidence>
<comment type="caution">
    <text evidence="14">The sequence shown here is derived from an EMBL/GenBank/DDBJ whole genome shotgun (WGS) entry which is preliminary data.</text>
</comment>
<dbReference type="GO" id="GO:0015035">
    <property type="term" value="F:protein-disulfide reductase activity"/>
    <property type="evidence" value="ECO:0007669"/>
    <property type="project" value="InterPro"/>
</dbReference>
<evidence type="ECO:0000256" key="2">
    <source>
        <dbReference type="ARBA" id="ARBA00022448"/>
    </source>
</evidence>
<evidence type="ECO:0000256" key="3">
    <source>
        <dbReference type="ARBA" id="ARBA00022528"/>
    </source>
</evidence>
<evidence type="ECO:0000313" key="14">
    <source>
        <dbReference type="EMBL" id="KAK8923600.1"/>
    </source>
</evidence>
<keyword evidence="7" id="KW-0560">Oxidoreductase</keyword>
<dbReference type="CDD" id="cd02947">
    <property type="entry name" value="TRX_family"/>
    <property type="match status" value="1"/>
</dbReference>
<evidence type="ECO:0000256" key="7">
    <source>
        <dbReference type="ARBA" id="ARBA00023002"/>
    </source>
</evidence>
<dbReference type="GO" id="GO:0009579">
    <property type="term" value="C:thylakoid"/>
    <property type="evidence" value="ECO:0007669"/>
    <property type="project" value="TreeGrafter"/>
</dbReference>
<organism evidence="14 15">
    <name type="scientific">Platanthera zijinensis</name>
    <dbReference type="NCBI Taxonomy" id="2320716"/>
    <lineage>
        <taxon>Eukaryota</taxon>
        <taxon>Viridiplantae</taxon>
        <taxon>Streptophyta</taxon>
        <taxon>Embryophyta</taxon>
        <taxon>Tracheophyta</taxon>
        <taxon>Spermatophyta</taxon>
        <taxon>Magnoliopsida</taxon>
        <taxon>Liliopsida</taxon>
        <taxon>Asparagales</taxon>
        <taxon>Orchidaceae</taxon>
        <taxon>Orchidoideae</taxon>
        <taxon>Orchideae</taxon>
        <taxon>Orchidinae</taxon>
        <taxon>Platanthera</taxon>
    </lineage>
</organism>
<evidence type="ECO:0000256" key="6">
    <source>
        <dbReference type="ARBA" id="ARBA00022982"/>
    </source>
</evidence>
<dbReference type="FunFam" id="3.40.30.10:FF:000149">
    <property type="entry name" value="Thioredoxin-like protein CITRX, chloroplastic"/>
    <property type="match status" value="1"/>
</dbReference>
<dbReference type="InterPro" id="IPR036249">
    <property type="entry name" value="Thioredoxin-like_sf"/>
</dbReference>
<dbReference type="GO" id="GO:0009507">
    <property type="term" value="C:chloroplast"/>
    <property type="evidence" value="ECO:0007669"/>
    <property type="project" value="UniProtKB-SubCell"/>
</dbReference>
<protein>
    <recommendedName>
        <fullName evidence="11">Thioredoxin-like protein CITRX, chloroplastic</fullName>
    </recommendedName>
    <alternativeName>
        <fullName evidence="12">Cf-9-interacting thioredoxin</fullName>
    </alternativeName>
</protein>
<dbReference type="EMBL" id="JBBWWQ010000017">
    <property type="protein sequence ID" value="KAK8923600.1"/>
    <property type="molecule type" value="Genomic_DNA"/>
</dbReference>
<dbReference type="AlphaFoldDB" id="A0AAP0B1D7"/>
<dbReference type="GO" id="GO:0045454">
    <property type="term" value="P:cell redox homeostasis"/>
    <property type="evidence" value="ECO:0007669"/>
    <property type="project" value="InterPro"/>
</dbReference>
<dbReference type="PANTHER" id="PTHR47834:SF2">
    <property type="entry name" value="THIOREDOXIN-LIKE PROTEIN CITRX, CHLOROPLASTIC"/>
    <property type="match status" value="1"/>
</dbReference>
<keyword evidence="3" id="KW-0150">Chloroplast</keyword>
<dbReference type="Gene3D" id="3.40.30.10">
    <property type="entry name" value="Glutaredoxin"/>
    <property type="match status" value="1"/>
</dbReference>
<dbReference type="Pfam" id="PF00085">
    <property type="entry name" value="Thioredoxin"/>
    <property type="match status" value="1"/>
</dbReference>
<dbReference type="PANTHER" id="PTHR47834">
    <property type="entry name" value="THIOREDOXIN-LIKE PROTEIN CITRX, CHLOROPLASTIC"/>
    <property type="match status" value="1"/>
</dbReference>
<keyword evidence="4" id="KW-0934">Plastid</keyword>
<dbReference type="InterPro" id="IPR044182">
    <property type="entry name" value="CITRX"/>
</dbReference>
<accession>A0AAP0B1D7</accession>
<proteinExistence type="inferred from homology"/>
<dbReference type="SUPFAM" id="SSF52833">
    <property type="entry name" value="Thioredoxin-like"/>
    <property type="match status" value="1"/>
</dbReference>
<comment type="subcellular location">
    <subcellularLocation>
        <location evidence="1">Plastid</location>
        <location evidence="1">Chloroplast</location>
    </subcellularLocation>
</comment>